<organism evidence="3 4">
    <name type="scientific">Aeribacillus pallidus</name>
    <dbReference type="NCBI Taxonomy" id="33936"/>
    <lineage>
        <taxon>Bacteria</taxon>
        <taxon>Bacillati</taxon>
        <taxon>Bacillota</taxon>
        <taxon>Bacilli</taxon>
        <taxon>Bacillales</taxon>
        <taxon>Bacillaceae</taxon>
        <taxon>Aeribacillus</taxon>
    </lineage>
</organism>
<evidence type="ECO:0000313" key="3">
    <source>
        <dbReference type="EMBL" id="KZN95346.1"/>
    </source>
</evidence>
<protein>
    <recommendedName>
        <fullName evidence="1">IDEAL domain-containing protein</fullName>
    </recommendedName>
</protein>
<accession>A0A165WUS1</accession>
<feature type="domain" description="IDEAL" evidence="1">
    <location>
        <begin position="65"/>
        <end position="100"/>
    </location>
</feature>
<dbReference type="Proteomes" id="UP000076476">
    <property type="component" value="Unassembled WGS sequence"/>
</dbReference>
<evidence type="ECO:0000313" key="4">
    <source>
        <dbReference type="Proteomes" id="UP000076476"/>
    </source>
</evidence>
<dbReference type="GeneID" id="301127900"/>
<dbReference type="EMBL" id="CP017703">
    <property type="protein sequence ID" value="ASS89598.1"/>
    <property type="molecule type" value="Genomic_DNA"/>
</dbReference>
<sequence length="113" mass="12959">MEGINQLPVKVGDWVKGKTKSGEFIYGYVETIDSSQKIIRVKVMACDNEIVVGKTVETLNHWVKKLPVSPIENEEQIKALIDLALLTKDENWFMELSNKLKQLTKEKEKENII</sequence>
<accession>A0A163YA14</accession>
<dbReference type="Gene3D" id="4.10.810.10">
    <property type="entry name" value="Virus Scaffolding Protein, Chain A"/>
    <property type="match status" value="1"/>
</dbReference>
<dbReference type="RefSeq" id="WP_063389111.1">
    <property type="nucleotide sequence ID" value="NZ_CP017703.1"/>
</dbReference>
<evidence type="ECO:0000313" key="2">
    <source>
        <dbReference type="EMBL" id="ASS89598.1"/>
    </source>
</evidence>
<dbReference type="EMBL" id="LWBR01000058">
    <property type="protein sequence ID" value="KZN95346.1"/>
    <property type="molecule type" value="Genomic_DNA"/>
</dbReference>
<dbReference type="InterPro" id="IPR027393">
    <property type="entry name" value="Virus_scaffolding_prot_C"/>
</dbReference>
<name>A0A165WUS1_9BACI</name>
<reference evidence="2 5" key="2">
    <citation type="submission" date="2016-10" db="EMBL/GenBank/DDBJ databases">
        <title>The whole genome sequencing and assembly of Aeribacillus pallidus KCTC3564 strain.</title>
        <authorList>
            <person name="Lee Y.-J."/>
            <person name="Park M.-K."/>
            <person name="Yi H."/>
            <person name="Bahn Y.-S."/>
            <person name="Kim J.F."/>
            <person name="Lee D.-W."/>
        </authorList>
    </citation>
    <scope>NUCLEOTIDE SEQUENCE [LARGE SCALE GENOMIC DNA]</scope>
    <source>
        <strain evidence="2 5">KCTC3564</strain>
    </source>
</reference>
<gene>
    <name evidence="2" type="ORF">AP3564_04400</name>
    <name evidence="3" type="ORF">AZI98_15220</name>
</gene>
<evidence type="ECO:0000259" key="1">
    <source>
        <dbReference type="SMART" id="SM00914"/>
    </source>
</evidence>
<dbReference type="OrthoDB" id="2427704at2"/>
<dbReference type="InterPro" id="IPR014957">
    <property type="entry name" value="IDEAL_dom"/>
</dbReference>
<reference evidence="3 4" key="1">
    <citation type="submission" date="2016-04" db="EMBL/GenBank/DDBJ databases">
        <title>Draft genome sequence of Aeribacillus pallidus 8m3 from petroleum reservoir.</title>
        <authorList>
            <person name="Poltaraus A.B."/>
            <person name="Nazina T.N."/>
            <person name="Tourova T.P."/>
            <person name="Malakho S.M."/>
            <person name="Korshunova A.V."/>
            <person name="Sokolova D.S."/>
        </authorList>
    </citation>
    <scope>NUCLEOTIDE SEQUENCE [LARGE SCALE GENOMIC DNA]</scope>
    <source>
        <strain evidence="3 4">8m3</strain>
    </source>
</reference>
<dbReference type="Pfam" id="PF08858">
    <property type="entry name" value="IDEAL"/>
    <property type="match status" value="1"/>
</dbReference>
<dbReference type="AlphaFoldDB" id="A0A165WUS1"/>
<keyword evidence="4" id="KW-1185">Reference proteome</keyword>
<dbReference type="SMART" id="SM00914">
    <property type="entry name" value="IDEAL"/>
    <property type="match status" value="1"/>
</dbReference>
<evidence type="ECO:0000313" key="5">
    <source>
        <dbReference type="Proteomes" id="UP000214606"/>
    </source>
</evidence>
<dbReference type="KEGG" id="apak:AP3564_04400"/>
<proteinExistence type="predicted"/>
<dbReference type="Proteomes" id="UP000214606">
    <property type="component" value="Chromosome"/>
</dbReference>